<evidence type="ECO:0000259" key="6">
    <source>
        <dbReference type="Pfam" id="PF00999"/>
    </source>
</evidence>
<feature type="transmembrane region" description="Helical" evidence="5">
    <location>
        <begin position="31"/>
        <end position="49"/>
    </location>
</feature>
<evidence type="ECO:0000256" key="5">
    <source>
        <dbReference type="SAM" id="Phobius"/>
    </source>
</evidence>
<dbReference type="InterPro" id="IPR038770">
    <property type="entry name" value="Na+/solute_symporter_sf"/>
</dbReference>
<feature type="transmembrane region" description="Helical" evidence="5">
    <location>
        <begin position="6"/>
        <end position="24"/>
    </location>
</feature>
<comment type="subcellular location">
    <subcellularLocation>
        <location evidence="1">Membrane</location>
        <topology evidence="1">Multi-pass membrane protein</topology>
    </subcellularLocation>
</comment>
<keyword evidence="3 5" id="KW-1133">Transmembrane helix</keyword>
<feature type="domain" description="Cation/H+ exchanger transmembrane" evidence="6">
    <location>
        <begin position="12"/>
        <end position="366"/>
    </location>
</feature>
<feature type="transmembrane region" description="Helical" evidence="5">
    <location>
        <begin position="118"/>
        <end position="138"/>
    </location>
</feature>
<reference evidence="7 8" key="1">
    <citation type="submission" date="2018-08" db="EMBL/GenBank/DDBJ databases">
        <title>The metabolism and importance of syntrophic acetate oxidation coupled to methane or sulfide production in haloalkaline environments.</title>
        <authorList>
            <person name="Timmers P.H.A."/>
            <person name="Vavourakis C.D."/>
            <person name="Sorokin D.Y."/>
            <person name="Sinninghe Damste J.S."/>
            <person name="Muyzer G."/>
            <person name="Stams A.J.M."/>
            <person name="Plugge C.M."/>
        </authorList>
    </citation>
    <scope>NUCLEOTIDE SEQUENCE [LARGE SCALE GENOMIC DNA]</scope>
    <source>
        <strain evidence="7">MSAO_Bac1</strain>
    </source>
</reference>
<dbReference type="InterPro" id="IPR006153">
    <property type="entry name" value="Cation/H_exchanger_TM"/>
</dbReference>
<feature type="transmembrane region" description="Helical" evidence="5">
    <location>
        <begin position="150"/>
        <end position="173"/>
    </location>
</feature>
<dbReference type="PANTHER" id="PTHR43021">
    <property type="entry name" value="NA(+)/H(+) ANTIPORTER-RELATED"/>
    <property type="match status" value="1"/>
</dbReference>
<sequence>MAITDPVMGAGLLLLLGYLGGQLAKKIKLPAVAGYCLMGFLLSPSFLNIIPESLNLELEPIKVLGLSMIAMIIGGELRLETIKKMGKSIVVITFFQIFTTIFAVFLGLFFLAGKDLSIAVILASMATATAPAATVAVMKEYKAKGKFSTMLLGVIALDDAICIVFVGLSIALVKGWIEMGATFELLDLAYPALELFGSIILGIISGLALTLCLKYVKERLETIVIILAFVLINSGLAYQFHLSSLLVNMVSGAVVANLFVRNPHVLNFLDDVDLPVFVVFFTLAGASLHLDYLIANWFVALIYIITRGIGKISGCYYGAKIAKADNRTQKYMGWAMLPKAGVSIGLILFVQSRFPGTELAALITAIELAAVTFYEITGPMATRYALAGAGDINMGSTAKDGQQDLKG</sequence>
<proteinExistence type="predicted"/>
<keyword evidence="2 5" id="KW-0812">Transmembrane</keyword>
<dbReference type="GO" id="GO:1902600">
    <property type="term" value="P:proton transmembrane transport"/>
    <property type="evidence" value="ECO:0007669"/>
    <property type="project" value="InterPro"/>
</dbReference>
<keyword evidence="4 5" id="KW-0472">Membrane</keyword>
<feature type="transmembrane region" description="Helical" evidence="5">
    <location>
        <begin position="356"/>
        <end position="374"/>
    </location>
</feature>
<evidence type="ECO:0000313" key="8">
    <source>
        <dbReference type="Proteomes" id="UP000285138"/>
    </source>
</evidence>
<accession>A0A424YC34</accession>
<feature type="transmembrane region" description="Helical" evidence="5">
    <location>
        <begin position="193"/>
        <end position="213"/>
    </location>
</feature>
<evidence type="ECO:0000256" key="3">
    <source>
        <dbReference type="ARBA" id="ARBA00022989"/>
    </source>
</evidence>
<evidence type="ECO:0000256" key="1">
    <source>
        <dbReference type="ARBA" id="ARBA00004141"/>
    </source>
</evidence>
<organism evidence="7 8">
    <name type="scientific">Candidatus Syntrophonatronum acetioxidans</name>
    <dbReference type="NCBI Taxonomy" id="1795816"/>
    <lineage>
        <taxon>Bacteria</taxon>
        <taxon>Bacillati</taxon>
        <taxon>Bacillota</taxon>
        <taxon>Clostridia</taxon>
        <taxon>Eubacteriales</taxon>
        <taxon>Syntrophomonadaceae</taxon>
        <taxon>Candidatus Syntrophonatronum</taxon>
    </lineage>
</organism>
<evidence type="ECO:0000256" key="4">
    <source>
        <dbReference type="ARBA" id="ARBA00023136"/>
    </source>
</evidence>
<feature type="transmembrane region" description="Helical" evidence="5">
    <location>
        <begin position="220"/>
        <end position="238"/>
    </location>
</feature>
<dbReference type="PANTHER" id="PTHR43021:SF2">
    <property type="entry name" value="CATION_H+ EXCHANGER DOMAIN-CONTAINING PROTEIN"/>
    <property type="match status" value="1"/>
</dbReference>
<name>A0A424YC34_9FIRM</name>
<feature type="transmembrane region" description="Helical" evidence="5">
    <location>
        <begin position="61"/>
        <end position="77"/>
    </location>
</feature>
<comment type="caution">
    <text evidence="7">The sequence shown here is derived from an EMBL/GenBank/DDBJ whole genome shotgun (WGS) entry which is preliminary data.</text>
</comment>
<feature type="transmembrane region" description="Helical" evidence="5">
    <location>
        <begin position="89"/>
        <end position="112"/>
    </location>
</feature>
<evidence type="ECO:0000256" key="2">
    <source>
        <dbReference type="ARBA" id="ARBA00022692"/>
    </source>
</evidence>
<dbReference type="GO" id="GO:0016020">
    <property type="term" value="C:membrane"/>
    <property type="evidence" value="ECO:0007669"/>
    <property type="project" value="UniProtKB-SubCell"/>
</dbReference>
<feature type="transmembrane region" description="Helical" evidence="5">
    <location>
        <begin position="296"/>
        <end position="319"/>
    </location>
</feature>
<dbReference type="AlphaFoldDB" id="A0A424YC34"/>
<dbReference type="EMBL" id="QZAA01000199">
    <property type="protein sequence ID" value="RQD74579.1"/>
    <property type="molecule type" value="Genomic_DNA"/>
</dbReference>
<evidence type="ECO:0000313" key="7">
    <source>
        <dbReference type="EMBL" id="RQD74579.1"/>
    </source>
</evidence>
<dbReference type="Pfam" id="PF00999">
    <property type="entry name" value="Na_H_Exchanger"/>
    <property type="match status" value="1"/>
</dbReference>
<dbReference type="Gene3D" id="1.20.1530.20">
    <property type="match status" value="1"/>
</dbReference>
<protein>
    <submittedName>
        <fullName evidence="7">Cation:proton antiporter</fullName>
    </submittedName>
</protein>
<dbReference type="GO" id="GO:0015297">
    <property type="term" value="F:antiporter activity"/>
    <property type="evidence" value="ECO:0007669"/>
    <property type="project" value="InterPro"/>
</dbReference>
<gene>
    <name evidence="7" type="ORF">D5R97_07615</name>
</gene>
<dbReference type="Proteomes" id="UP000285138">
    <property type="component" value="Unassembled WGS sequence"/>
</dbReference>
<feature type="transmembrane region" description="Helical" evidence="5">
    <location>
        <begin position="331"/>
        <end position="350"/>
    </location>
</feature>